<proteinExistence type="predicted"/>
<protein>
    <submittedName>
        <fullName evidence="1">Uncharacterized protein</fullName>
    </submittedName>
</protein>
<evidence type="ECO:0000313" key="2">
    <source>
        <dbReference type="Proteomes" id="UP000578819"/>
    </source>
</evidence>
<evidence type="ECO:0000313" key="1">
    <source>
        <dbReference type="EMBL" id="MBB4962088.1"/>
    </source>
</evidence>
<gene>
    <name evidence="1" type="ORF">FHR38_005821</name>
</gene>
<accession>A0A7W7WT48</accession>
<dbReference type="AlphaFoldDB" id="A0A7W7WT48"/>
<name>A0A7W7WT48_9ACTN</name>
<sequence>MWRRLAAILARQPDRFTRDVRQIDGLRSRNVIRVCHSIAMPEI</sequence>
<dbReference type="Proteomes" id="UP000578819">
    <property type="component" value="Unassembled WGS sequence"/>
</dbReference>
<dbReference type="EMBL" id="JACHJW010000001">
    <property type="protein sequence ID" value="MBB4962088.1"/>
    <property type="molecule type" value="Genomic_DNA"/>
</dbReference>
<organism evidence="1 2">
    <name type="scientific">Micromonospora polyrhachis</name>
    <dbReference type="NCBI Taxonomy" id="1282883"/>
    <lineage>
        <taxon>Bacteria</taxon>
        <taxon>Bacillati</taxon>
        <taxon>Actinomycetota</taxon>
        <taxon>Actinomycetes</taxon>
        <taxon>Micromonosporales</taxon>
        <taxon>Micromonosporaceae</taxon>
        <taxon>Micromonospora</taxon>
    </lineage>
</organism>
<keyword evidence="2" id="KW-1185">Reference proteome</keyword>
<reference evidence="1 2" key="1">
    <citation type="submission" date="2020-08" db="EMBL/GenBank/DDBJ databases">
        <title>Sequencing the genomes of 1000 actinobacteria strains.</title>
        <authorList>
            <person name="Klenk H.-P."/>
        </authorList>
    </citation>
    <scope>NUCLEOTIDE SEQUENCE [LARGE SCALE GENOMIC DNA]</scope>
    <source>
        <strain evidence="1 2">DSM 45886</strain>
    </source>
</reference>
<comment type="caution">
    <text evidence="1">The sequence shown here is derived from an EMBL/GenBank/DDBJ whole genome shotgun (WGS) entry which is preliminary data.</text>
</comment>